<dbReference type="GO" id="GO:0035098">
    <property type="term" value="C:ESC/E(Z) complex"/>
    <property type="evidence" value="ECO:0007669"/>
    <property type="project" value="TreeGrafter"/>
</dbReference>
<name>A0A183E8A8_9BILA</name>
<sequence length="183" mass="20933">MSQHWDHPKRLKMHLNSTYVLDDPNVVTCKNIAIQRGLQKKLVIAPSQVAGWGCFAGEDIEKNEFISEYCGELISHDESERRGKIYDKLKCSYLFGLNDEMAVDATRKGNIIRFANHSKDPNCMAKVFMVNGDHRIGIFARKNITFGEELFFDYSYNSYQQVNTLNIKIKDTEIIGCKVNLCG</sequence>
<dbReference type="PROSITE" id="PS50280">
    <property type="entry name" value="SET"/>
    <property type="match status" value="1"/>
</dbReference>
<feature type="domain" description="SET" evidence="3">
    <location>
        <begin position="40"/>
        <end position="155"/>
    </location>
</feature>
<evidence type="ECO:0000313" key="5">
    <source>
        <dbReference type="Proteomes" id="UP000271098"/>
    </source>
</evidence>
<organism evidence="6">
    <name type="scientific">Gongylonema pulchrum</name>
    <dbReference type="NCBI Taxonomy" id="637853"/>
    <lineage>
        <taxon>Eukaryota</taxon>
        <taxon>Metazoa</taxon>
        <taxon>Ecdysozoa</taxon>
        <taxon>Nematoda</taxon>
        <taxon>Chromadorea</taxon>
        <taxon>Rhabditida</taxon>
        <taxon>Spirurina</taxon>
        <taxon>Spiruromorpha</taxon>
        <taxon>Spiruroidea</taxon>
        <taxon>Gongylonematidae</taxon>
        <taxon>Gongylonema</taxon>
    </lineage>
</organism>
<dbReference type="PANTHER" id="PTHR45747:SF4">
    <property type="entry name" value="HISTONE-LYSINE N-METHYLTRANSFERASE E(Z)"/>
    <property type="match status" value="1"/>
</dbReference>
<dbReference type="InterPro" id="IPR045318">
    <property type="entry name" value="EZH1/2-like"/>
</dbReference>
<dbReference type="SMART" id="SM00317">
    <property type="entry name" value="SET"/>
    <property type="match status" value="1"/>
</dbReference>
<dbReference type="CDD" id="cd10519">
    <property type="entry name" value="SET_EZH"/>
    <property type="match status" value="1"/>
</dbReference>
<keyword evidence="2" id="KW-0804">Transcription</keyword>
<dbReference type="WBParaSite" id="GPUH_0001722101-mRNA-1">
    <property type="protein sequence ID" value="GPUH_0001722101-mRNA-1"/>
    <property type="gene ID" value="GPUH_0001722101"/>
</dbReference>
<reference evidence="6" key="1">
    <citation type="submission" date="2016-06" db="UniProtKB">
        <authorList>
            <consortium name="WormBaseParasite"/>
        </authorList>
    </citation>
    <scope>IDENTIFICATION</scope>
</reference>
<dbReference type="PANTHER" id="PTHR45747">
    <property type="entry name" value="HISTONE-LYSINE N-METHYLTRANSFERASE E(Z)"/>
    <property type="match status" value="1"/>
</dbReference>
<evidence type="ECO:0000256" key="1">
    <source>
        <dbReference type="ARBA" id="ARBA00023015"/>
    </source>
</evidence>
<evidence type="ECO:0000259" key="3">
    <source>
        <dbReference type="PROSITE" id="PS50280"/>
    </source>
</evidence>
<gene>
    <name evidence="4" type="ORF">GPUH_LOCUS17199</name>
</gene>
<evidence type="ECO:0000313" key="4">
    <source>
        <dbReference type="EMBL" id="VDN29358.1"/>
    </source>
</evidence>
<dbReference type="InterPro" id="IPR001214">
    <property type="entry name" value="SET_dom"/>
</dbReference>
<dbReference type="AlphaFoldDB" id="A0A183E8A8"/>
<keyword evidence="5" id="KW-1185">Reference proteome</keyword>
<dbReference type="EMBL" id="UYRT01084853">
    <property type="protein sequence ID" value="VDN29358.1"/>
    <property type="molecule type" value="Genomic_DNA"/>
</dbReference>
<reference evidence="4 5" key="2">
    <citation type="submission" date="2018-11" db="EMBL/GenBank/DDBJ databases">
        <authorList>
            <consortium name="Pathogen Informatics"/>
        </authorList>
    </citation>
    <scope>NUCLEOTIDE SEQUENCE [LARGE SCALE GENOMIC DNA]</scope>
</reference>
<dbReference type="GO" id="GO:0031507">
    <property type="term" value="P:heterochromatin formation"/>
    <property type="evidence" value="ECO:0007669"/>
    <property type="project" value="TreeGrafter"/>
</dbReference>
<proteinExistence type="predicted"/>
<dbReference type="Gene3D" id="2.170.270.10">
    <property type="entry name" value="SET domain"/>
    <property type="match status" value="1"/>
</dbReference>
<dbReference type="GO" id="GO:0046976">
    <property type="term" value="F:histone H3K27 methyltransferase activity"/>
    <property type="evidence" value="ECO:0007669"/>
    <property type="project" value="TreeGrafter"/>
</dbReference>
<keyword evidence="1" id="KW-0805">Transcription regulation</keyword>
<dbReference type="OrthoDB" id="6141102at2759"/>
<evidence type="ECO:0000256" key="2">
    <source>
        <dbReference type="ARBA" id="ARBA00023163"/>
    </source>
</evidence>
<dbReference type="Proteomes" id="UP000271098">
    <property type="component" value="Unassembled WGS sequence"/>
</dbReference>
<dbReference type="InterPro" id="IPR046341">
    <property type="entry name" value="SET_dom_sf"/>
</dbReference>
<evidence type="ECO:0000313" key="6">
    <source>
        <dbReference type="WBParaSite" id="GPUH_0001722101-mRNA-1"/>
    </source>
</evidence>
<dbReference type="SUPFAM" id="SSF82199">
    <property type="entry name" value="SET domain"/>
    <property type="match status" value="1"/>
</dbReference>
<accession>A0A183E8A8</accession>
<dbReference type="Pfam" id="PF00856">
    <property type="entry name" value="SET"/>
    <property type="match status" value="1"/>
</dbReference>
<protein>
    <submittedName>
        <fullName evidence="6">SET domain-containing protein</fullName>
    </submittedName>
</protein>
<dbReference type="GO" id="GO:0003682">
    <property type="term" value="F:chromatin binding"/>
    <property type="evidence" value="ECO:0007669"/>
    <property type="project" value="TreeGrafter"/>
</dbReference>